<dbReference type="EMBL" id="CAEZZQ010000002">
    <property type="protein sequence ID" value="CAB4763936.1"/>
    <property type="molecule type" value="Genomic_DNA"/>
</dbReference>
<evidence type="ECO:0000256" key="1">
    <source>
        <dbReference type="ARBA" id="ARBA00022801"/>
    </source>
</evidence>
<dbReference type="Pfam" id="PF08530">
    <property type="entry name" value="PepX_C"/>
    <property type="match status" value="1"/>
</dbReference>
<dbReference type="SUPFAM" id="SSF49785">
    <property type="entry name" value="Galactose-binding domain-like"/>
    <property type="match status" value="1"/>
</dbReference>
<sequence>MKFLLPGAPISENPPLNEIVIERDVMIKMSDGTLLATDLYRPALNGKAVPGKFPAIFHRTPYDKSAVERKWGYSEWFARRGYVAVIQDVRGTFASEGKLTFIAGEGPDGVETLQWIDNQEWSDGQVAAWGTSYSSFTQMAMASYGPTNLKAFVPHQSATNSWRSSMRQGGAFELRWLGWAFWHSATNARRDLVEQPGLMEALNFGAPTTREWLTRLPLRKGATQLALIPEYEEWALKISSESDYSEYWKQPGYAPELYFDKFPHSDVLLIGGWYDSYPRSVFEAYEGLRTLGRHRLKLVVGPWVHGTGMPENRLAGNVDYGESAAIADLRLLHQQWFDASLKGKNQEIFSGDPISIFVMGGGEGIRTPDGKILHGGYWKNAKEWPLPQTQFTNLYLHQDGSLTSSLPSEKSSKTEYRFDPGRPVPTIGGSISSLSDLLPMPPGVTDTNAAGGSFRYQDITPAGGFNQVENASVFGCTPPYLPLASRKDVLVFRTSPLDHAVEIIGPIQVHLWVSTSAVDTDFTAKLIDEYPPSQSFPRGYSMNLTDSIVRLRYRESDVEKFVTPGECVPITITLYPTANLFSVGHRIRLDISSSNFPRFDVNTNTGESAGVERSAVVALNSVFHDSTRPSYVALPVTSGTVE</sequence>
<proteinExistence type="predicted"/>
<gene>
    <name evidence="4" type="ORF">UFOPK2593_00024</name>
    <name evidence="5" type="ORF">UFOPK2894_00067</name>
    <name evidence="6" type="ORF">UFOPK3492_00014</name>
    <name evidence="7" type="ORF">UFOPK4234_00056</name>
    <name evidence="8" type="ORF">UFOPK4295_00092</name>
</gene>
<dbReference type="EMBL" id="CAFBQA010000002">
    <property type="protein sequence ID" value="CAB5033353.1"/>
    <property type="molecule type" value="Genomic_DNA"/>
</dbReference>
<dbReference type="PANTHER" id="PTHR43056:SF10">
    <property type="entry name" value="COCE_NOND FAMILY, PUTATIVE (AFU_ORTHOLOGUE AFUA_7G00600)-RELATED"/>
    <property type="match status" value="1"/>
</dbReference>
<dbReference type="Pfam" id="PF02129">
    <property type="entry name" value="Peptidase_S15"/>
    <property type="match status" value="1"/>
</dbReference>
<feature type="region of interest" description="Disordered" evidence="2">
    <location>
        <begin position="402"/>
        <end position="422"/>
    </location>
</feature>
<organism evidence="4">
    <name type="scientific">freshwater metagenome</name>
    <dbReference type="NCBI Taxonomy" id="449393"/>
    <lineage>
        <taxon>unclassified sequences</taxon>
        <taxon>metagenomes</taxon>
        <taxon>ecological metagenomes</taxon>
    </lineage>
</organism>
<keyword evidence="1" id="KW-0378">Hydrolase</keyword>
<evidence type="ECO:0000313" key="4">
    <source>
        <dbReference type="EMBL" id="CAB4690647.1"/>
    </source>
</evidence>
<dbReference type="InterPro" id="IPR013736">
    <property type="entry name" value="Xaa-Pro_dipept_C"/>
</dbReference>
<name>A0A6J6NVY9_9ZZZZ</name>
<dbReference type="EMBL" id="CAEZXW010000001">
    <property type="protein sequence ID" value="CAB4690647.1"/>
    <property type="molecule type" value="Genomic_DNA"/>
</dbReference>
<dbReference type="InterPro" id="IPR000383">
    <property type="entry name" value="Xaa-Pro-like_dom"/>
</dbReference>
<evidence type="ECO:0000259" key="3">
    <source>
        <dbReference type="SMART" id="SM00939"/>
    </source>
</evidence>
<dbReference type="NCBIfam" id="TIGR00976">
    <property type="entry name" value="CocE_NonD"/>
    <property type="match status" value="2"/>
</dbReference>
<dbReference type="Gene3D" id="2.60.120.260">
    <property type="entry name" value="Galactose-binding domain-like"/>
    <property type="match status" value="1"/>
</dbReference>
<evidence type="ECO:0000313" key="6">
    <source>
        <dbReference type="EMBL" id="CAB4887243.1"/>
    </source>
</evidence>
<reference evidence="4" key="1">
    <citation type="submission" date="2020-05" db="EMBL/GenBank/DDBJ databases">
        <authorList>
            <person name="Chiriac C."/>
            <person name="Salcher M."/>
            <person name="Ghai R."/>
            <person name="Kavagutti S V."/>
        </authorList>
    </citation>
    <scope>NUCLEOTIDE SEQUENCE</scope>
</reference>
<evidence type="ECO:0000313" key="7">
    <source>
        <dbReference type="EMBL" id="CAB5033353.1"/>
    </source>
</evidence>
<dbReference type="GO" id="GO:0008239">
    <property type="term" value="F:dipeptidyl-peptidase activity"/>
    <property type="evidence" value="ECO:0007669"/>
    <property type="project" value="InterPro"/>
</dbReference>
<dbReference type="SUPFAM" id="SSF53474">
    <property type="entry name" value="alpha/beta-Hydrolases"/>
    <property type="match status" value="1"/>
</dbReference>
<dbReference type="AlphaFoldDB" id="A0A6J6NVY9"/>
<dbReference type="Gene3D" id="1.10.3020.10">
    <property type="entry name" value="alpha-amino acid ester hydrolase ( Helical cap domain)"/>
    <property type="match status" value="1"/>
</dbReference>
<dbReference type="InterPro" id="IPR005674">
    <property type="entry name" value="CocE/Ser_esterase"/>
</dbReference>
<dbReference type="Gene3D" id="3.40.50.1820">
    <property type="entry name" value="alpha/beta hydrolase"/>
    <property type="match status" value="1"/>
</dbReference>
<evidence type="ECO:0000313" key="8">
    <source>
        <dbReference type="EMBL" id="CAB5044250.1"/>
    </source>
</evidence>
<dbReference type="EMBL" id="CAFBMD010000001">
    <property type="protein sequence ID" value="CAB4887243.1"/>
    <property type="molecule type" value="Genomic_DNA"/>
</dbReference>
<dbReference type="InterPro" id="IPR008979">
    <property type="entry name" value="Galactose-bd-like_sf"/>
</dbReference>
<feature type="compositionally biased region" description="Basic and acidic residues" evidence="2">
    <location>
        <begin position="410"/>
        <end position="420"/>
    </location>
</feature>
<evidence type="ECO:0000313" key="5">
    <source>
        <dbReference type="EMBL" id="CAB4763936.1"/>
    </source>
</evidence>
<dbReference type="EMBL" id="CAFBQF010000002">
    <property type="protein sequence ID" value="CAB5044250.1"/>
    <property type="molecule type" value="Genomic_DNA"/>
</dbReference>
<dbReference type="InterPro" id="IPR050585">
    <property type="entry name" value="Xaa-Pro_dipeptidyl-ppase/CocE"/>
</dbReference>
<dbReference type="PANTHER" id="PTHR43056">
    <property type="entry name" value="PEPTIDASE S9 PROLYL OLIGOPEPTIDASE"/>
    <property type="match status" value="1"/>
</dbReference>
<protein>
    <submittedName>
        <fullName evidence="4">Unannotated protein</fullName>
    </submittedName>
</protein>
<feature type="domain" description="Xaa-Pro dipeptidyl-peptidase C-terminal" evidence="3">
    <location>
        <begin position="334"/>
        <end position="633"/>
    </location>
</feature>
<dbReference type="InterPro" id="IPR029058">
    <property type="entry name" value="AB_hydrolase_fold"/>
</dbReference>
<dbReference type="SMART" id="SM00939">
    <property type="entry name" value="PepX_C"/>
    <property type="match status" value="1"/>
</dbReference>
<evidence type="ECO:0000256" key="2">
    <source>
        <dbReference type="SAM" id="MobiDB-lite"/>
    </source>
</evidence>
<accession>A0A6J6NVY9</accession>